<evidence type="ECO:0000313" key="1">
    <source>
        <dbReference type="EMBL" id="KAA8534331.1"/>
    </source>
</evidence>
<accession>A0A5J5AZC4</accession>
<name>A0A5J5AZC4_9ASTE</name>
<evidence type="ECO:0000313" key="2">
    <source>
        <dbReference type="Proteomes" id="UP000325577"/>
    </source>
</evidence>
<dbReference type="EMBL" id="CM018041">
    <property type="protein sequence ID" value="KAA8534331.1"/>
    <property type="molecule type" value="Genomic_DNA"/>
</dbReference>
<dbReference type="Proteomes" id="UP000325577">
    <property type="component" value="Linkage Group LG18"/>
</dbReference>
<organism evidence="1 2">
    <name type="scientific">Nyssa sinensis</name>
    <dbReference type="NCBI Taxonomy" id="561372"/>
    <lineage>
        <taxon>Eukaryota</taxon>
        <taxon>Viridiplantae</taxon>
        <taxon>Streptophyta</taxon>
        <taxon>Embryophyta</taxon>
        <taxon>Tracheophyta</taxon>
        <taxon>Spermatophyta</taxon>
        <taxon>Magnoliopsida</taxon>
        <taxon>eudicotyledons</taxon>
        <taxon>Gunneridae</taxon>
        <taxon>Pentapetalae</taxon>
        <taxon>asterids</taxon>
        <taxon>Cornales</taxon>
        <taxon>Nyssaceae</taxon>
        <taxon>Nyssa</taxon>
    </lineage>
</organism>
<proteinExistence type="predicted"/>
<sequence length="230" mass="25077">MGVMAATTRSGGGGGAVAQGRRWWWAVDGSVIGRWWGRAMGVRLGLRWGREGVGGRSWWLWLLEGVRLELVMMEVRWATGCGSGYGGTGLGVGCCVDGDGATVVVLMGYCGDEGVATGLWVMAVRLRDIGSEREKKKERSSEVGFRLVREGRGRRRWMEDGGDGRFGDCYGDDGCCGDGMRFRWWLWRYGRWYWLGAVVWSAVVVRDGAVAGDGGAVTVGFSGRWGREGG</sequence>
<protein>
    <submittedName>
        <fullName evidence="1">Uncharacterized protein</fullName>
    </submittedName>
</protein>
<keyword evidence="2" id="KW-1185">Reference proteome</keyword>
<gene>
    <name evidence="1" type="ORF">F0562_031842</name>
</gene>
<reference evidence="1 2" key="1">
    <citation type="submission" date="2019-09" db="EMBL/GenBank/DDBJ databases">
        <title>A chromosome-level genome assembly of the Chinese tupelo Nyssa sinensis.</title>
        <authorList>
            <person name="Yang X."/>
            <person name="Kang M."/>
            <person name="Yang Y."/>
            <person name="Xiong H."/>
            <person name="Wang M."/>
            <person name="Zhang Z."/>
            <person name="Wang Z."/>
            <person name="Wu H."/>
            <person name="Ma T."/>
            <person name="Liu J."/>
            <person name="Xi Z."/>
        </authorList>
    </citation>
    <scope>NUCLEOTIDE SEQUENCE [LARGE SCALE GENOMIC DNA]</scope>
    <source>
        <strain evidence="1">J267</strain>
        <tissue evidence="1">Leaf</tissue>
    </source>
</reference>
<dbReference type="AlphaFoldDB" id="A0A5J5AZC4"/>